<dbReference type="EMBL" id="AWFF01000038">
    <property type="protein sequence ID" value="KCZ54337.1"/>
    <property type="molecule type" value="Genomic_DNA"/>
</dbReference>
<protein>
    <recommendedName>
        <fullName evidence="5">CENP-V/GFA domain-containing protein</fullName>
    </recommendedName>
</protein>
<dbReference type="InterPro" id="IPR011057">
    <property type="entry name" value="Mss4-like_sf"/>
</dbReference>
<dbReference type="GO" id="GO:0016846">
    <property type="term" value="F:carbon-sulfur lyase activity"/>
    <property type="evidence" value="ECO:0007669"/>
    <property type="project" value="InterPro"/>
</dbReference>
<dbReference type="Pfam" id="PF04828">
    <property type="entry name" value="GFA"/>
    <property type="match status" value="1"/>
</dbReference>
<dbReference type="SUPFAM" id="SSF51316">
    <property type="entry name" value="Mss4-like"/>
    <property type="match status" value="1"/>
</dbReference>
<keyword evidence="2" id="KW-0479">Metal-binding</keyword>
<dbReference type="PANTHER" id="PTHR33337:SF40">
    <property type="entry name" value="CENP-V_GFA DOMAIN-CONTAINING PROTEIN-RELATED"/>
    <property type="match status" value="1"/>
</dbReference>
<organism evidence="6 7">
    <name type="scientific">Hyphomonas beringensis</name>
    <dbReference type="NCBI Taxonomy" id="1280946"/>
    <lineage>
        <taxon>Bacteria</taxon>
        <taxon>Pseudomonadati</taxon>
        <taxon>Pseudomonadota</taxon>
        <taxon>Alphaproteobacteria</taxon>
        <taxon>Hyphomonadales</taxon>
        <taxon>Hyphomonadaceae</taxon>
        <taxon>Hyphomonas</taxon>
    </lineage>
</organism>
<dbReference type="PANTHER" id="PTHR33337">
    <property type="entry name" value="GFA DOMAIN-CONTAINING PROTEIN"/>
    <property type="match status" value="1"/>
</dbReference>
<evidence type="ECO:0000313" key="6">
    <source>
        <dbReference type="EMBL" id="KCZ54337.1"/>
    </source>
</evidence>
<keyword evidence="7" id="KW-1185">Reference proteome</keyword>
<accession>A0A062U7S3</accession>
<evidence type="ECO:0000256" key="3">
    <source>
        <dbReference type="ARBA" id="ARBA00022833"/>
    </source>
</evidence>
<evidence type="ECO:0000256" key="4">
    <source>
        <dbReference type="ARBA" id="ARBA00023239"/>
    </source>
</evidence>
<dbReference type="OrthoDB" id="9807246at2"/>
<comment type="caution">
    <text evidence="6">The sequence shown here is derived from an EMBL/GenBank/DDBJ whole genome shotgun (WGS) entry which is preliminary data.</text>
</comment>
<feature type="domain" description="CENP-V/GFA" evidence="5">
    <location>
        <begin position="1"/>
        <end position="116"/>
    </location>
</feature>
<dbReference type="Gene3D" id="3.90.1590.10">
    <property type="entry name" value="glutathione-dependent formaldehyde- activating enzyme (gfa)"/>
    <property type="match status" value="1"/>
</dbReference>
<dbReference type="GO" id="GO:0046872">
    <property type="term" value="F:metal ion binding"/>
    <property type="evidence" value="ECO:0007669"/>
    <property type="project" value="UniProtKB-KW"/>
</dbReference>
<proteinExistence type="inferred from homology"/>
<dbReference type="PATRIC" id="fig|1280946.3.peg.1889"/>
<gene>
    <name evidence="6" type="ORF">HY29_14400</name>
</gene>
<evidence type="ECO:0000256" key="1">
    <source>
        <dbReference type="ARBA" id="ARBA00005495"/>
    </source>
</evidence>
<comment type="similarity">
    <text evidence="1">Belongs to the Gfa family.</text>
</comment>
<dbReference type="AlphaFoldDB" id="A0A062U7S3"/>
<dbReference type="STRING" id="1280946.HY29_14400"/>
<dbReference type="RefSeq" id="WP_034796105.1">
    <property type="nucleotide sequence ID" value="NZ_AWFF01000038.1"/>
</dbReference>
<reference evidence="6 7" key="1">
    <citation type="journal article" date="2014" name="Antonie Van Leeuwenhoek">
        <title>Hyphomonas beringensis sp. nov. and Hyphomonas chukchiensis sp. nov., isolated from surface seawater of the Bering Sea and Chukchi Sea.</title>
        <authorList>
            <person name="Li C."/>
            <person name="Lai Q."/>
            <person name="Li G."/>
            <person name="Dong C."/>
            <person name="Wang J."/>
            <person name="Liao Y."/>
            <person name="Shao Z."/>
        </authorList>
    </citation>
    <scope>NUCLEOTIDE SEQUENCE [LARGE SCALE GENOMIC DNA]</scope>
    <source>
        <strain evidence="6 7">25B14_1</strain>
    </source>
</reference>
<keyword evidence="3" id="KW-0862">Zinc</keyword>
<dbReference type="Proteomes" id="UP000027037">
    <property type="component" value="Unassembled WGS sequence"/>
</dbReference>
<name>A0A062U7S3_9PROT</name>
<dbReference type="InterPro" id="IPR006913">
    <property type="entry name" value="CENP-V/GFA"/>
</dbReference>
<dbReference type="eggNOG" id="COG3791">
    <property type="taxonomic scope" value="Bacteria"/>
</dbReference>
<evidence type="ECO:0000256" key="2">
    <source>
        <dbReference type="ARBA" id="ARBA00022723"/>
    </source>
</evidence>
<dbReference type="PROSITE" id="PS51891">
    <property type="entry name" value="CENP_V_GFA"/>
    <property type="match status" value="1"/>
</dbReference>
<evidence type="ECO:0000313" key="7">
    <source>
        <dbReference type="Proteomes" id="UP000027037"/>
    </source>
</evidence>
<keyword evidence="4" id="KW-0456">Lyase</keyword>
<sequence length="137" mass="14780">MKGQCLCGAVSLTVPDDVDHSAVGVCHCSMCQRWGGGPFFAIEGGQGITLDGREHVTAFRSSDWAERGFCSKCGTHLFYRLVEQDSYTVPAALFDAQDGMALASQIFIDEKPAYYDLSNDTPKLTGAQVFAAFNPEG</sequence>
<evidence type="ECO:0000259" key="5">
    <source>
        <dbReference type="PROSITE" id="PS51891"/>
    </source>
</evidence>